<comment type="similarity">
    <text evidence="2 13 14">Belongs to the SecA family.</text>
</comment>
<comment type="caution">
    <text evidence="20">The sequence shown here is derived from an EMBL/GenBank/DDBJ whole genome shotgun (WGS) entry which is preliminary data.</text>
</comment>
<dbReference type="InterPro" id="IPR001650">
    <property type="entry name" value="Helicase_C-like"/>
</dbReference>
<dbReference type="RefSeq" id="WP_264543200.1">
    <property type="nucleotide sequence ID" value="NZ_BAABIP010000022.1"/>
</dbReference>
<proteinExistence type="inferred from homology"/>
<dbReference type="SUPFAM" id="SSF81886">
    <property type="entry name" value="Helical scaffold and wing domains of SecA"/>
    <property type="match status" value="1"/>
</dbReference>
<keyword evidence="15" id="KW-0175">Coiled coil</keyword>
<evidence type="ECO:0000256" key="1">
    <source>
        <dbReference type="ARBA" id="ARBA00004170"/>
    </source>
</evidence>
<dbReference type="Pfam" id="PF07517">
    <property type="entry name" value="SecA_DEAD"/>
    <property type="match status" value="1"/>
</dbReference>
<dbReference type="InterPro" id="IPR011115">
    <property type="entry name" value="SecA_DEAD"/>
</dbReference>
<keyword evidence="12 13" id="KW-0472">Membrane</keyword>
<dbReference type="PROSITE" id="PS51194">
    <property type="entry name" value="HELICASE_CTER"/>
    <property type="match status" value="1"/>
</dbReference>
<organism evidence="20 21">
    <name type="scientific">Flavobacterium hankyongi</name>
    <dbReference type="NCBI Taxonomy" id="1176532"/>
    <lineage>
        <taxon>Bacteria</taxon>
        <taxon>Pseudomonadati</taxon>
        <taxon>Bacteroidota</taxon>
        <taxon>Flavobacteriia</taxon>
        <taxon>Flavobacteriales</taxon>
        <taxon>Flavobacteriaceae</taxon>
        <taxon>Flavobacterium</taxon>
    </lineage>
</organism>
<dbReference type="PANTHER" id="PTHR30612:SF0">
    <property type="entry name" value="CHLOROPLAST PROTEIN-TRANSPORTING ATPASE"/>
    <property type="match status" value="1"/>
</dbReference>
<dbReference type="Pfam" id="PF07516">
    <property type="entry name" value="SecA_SW"/>
    <property type="match status" value="1"/>
</dbReference>
<evidence type="ECO:0000256" key="3">
    <source>
        <dbReference type="ARBA" id="ARBA00022448"/>
    </source>
</evidence>
<dbReference type="PROSITE" id="PS01312">
    <property type="entry name" value="SECA"/>
    <property type="match status" value="1"/>
</dbReference>
<feature type="binding site" evidence="13">
    <location>
        <begin position="195"/>
        <end position="199"/>
    </location>
    <ligand>
        <name>ATP</name>
        <dbReference type="ChEBI" id="CHEBI:30616"/>
    </ligand>
</feature>
<evidence type="ECO:0000256" key="6">
    <source>
        <dbReference type="ARBA" id="ARBA00022519"/>
    </source>
</evidence>
<dbReference type="Proteomes" id="UP001500141">
    <property type="component" value="Unassembled WGS sequence"/>
</dbReference>
<sequence>MSFINSILKVFVGDKSEKDVKAIQPIINKIKSFEGALAGLSNDQLRAKTVEFKEKIKQARADKDTKIASLKQDVEKISDVDAREDVYNEIDKLEKEAYEISEKTLNEILPEAFAVVKETARRFKENTEITVTSTPTDRELSATKPYISIQGDNAVWANSWDAAGKAITWDMIHYDVQMIGGVVLHQGKIAEMQTGEGKTLVATLPLYLNALTGNGVHLVTVNDYLAKRDSTWKAPLFEFHGLTVDCIDNHQPNSDARKKAYNADITYGTNNEFGFDYLRDNMAHSPNDLVQRKHNFAIVDEVDSVLIDDARTPLIISGQVTDGDRHEFNELRPKIEDLVGIQRQLANGFLSEAKKLISSGNTKEGGVQLLRAHRALPKNKALIKFLSEEGVKQLLQKTENEYMQDNNRKMPIIDEALYFVIEEKNNQVELTESGIKELSKTTDDRFFVLPDIGTEIARIEKLNLSKEEEAEQKEALFADFSVKSERIHTLTQLLKAYTLFEKDTEYVIMDNKVMIVDEQTGRIMDGRRYSDGLHQAIEAKENVKIEDATQTYATITLQNYFRMYNKLGGMTGTAVTEAGEFWEIYKLDVVEIPTNRGISRKDKEDLIYRSVREKFNAVAEDVQQLVSEGRPVLIGTTSVEISELLSRMLKMKGIQHNVLNAKLHKQEAQIVAEAGKPGVVTIATNMAGRGTDIKLTDEVKAAGGLAIIGTERHDSRRVDRQLRGRAGRQGDPGSSQFYVSLEDNLMRLFGSERVAKVMDRMGLKEGEVIQHSMMTKSIERAQKKVEENNFGVRKRLLEYDDVMNSQREVVYKRRRHALHGERLKLDIANMIYDVCDNIVEKNKLSKDFKNFEFELIRYLSITSPVNEADFNRLSDQEITGKVYKAASEYYQAKNERDANEALPIIKNIYENPNNQFERIIVPFSDGIKSLNVVTDLKKAYESQGKQLVADFEKNITLAIVDEAWKKHLRKMDELKQSVQLAVHEQKDPLLIYKFEAFNLFKNMLDGINKEVISFLFKGDLPQQNTNIQEAVEEVHNESYIESKDEVLNMEEQAERNREAMQNAGQSQQHHVTETIVRDQPKINRNDNVTIKHVMSGKSETMKFKKAESLLASGEWVIVQE</sequence>
<feature type="binding site" evidence="13">
    <location>
        <position position="177"/>
    </location>
    <ligand>
        <name>ATP</name>
        <dbReference type="ChEBI" id="CHEBI:30616"/>
    </ligand>
</feature>
<feature type="domain" description="Helicase C-terminal" evidence="18">
    <location>
        <begin position="621"/>
        <end position="786"/>
    </location>
</feature>
<evidence type="ECO:0000256" key="16">
    <source>
        <dbReference type="SAM" id="MobiDB-lite"/>
    </source>
</evidence>
<dbReference type="InterPro" id="IPR027417">
    <property type="entry name" value="P-loop_NTPase"/>
</dbReference>
<dbReference type="SMART" id="SM00957">
    <property type="entry name" value="SecA_DEAD"/>
    <property type="match status" value="1"/>
</dbReference>
<dbReference type="PRINTS" id="PR00906">
    <property type="entry name" value="SECA"/>
</dbReference>
<evidence type="ECO:0000313" key="21">
    <source>
        <dbReference type="Proteomes" id="UP001500141"/>
    </source>
</evidence>
<dbReference type="InterPro" id="IPR020937">
    <property type="entry name" value="SecA_CS"/>
</dbReference>
<keyword evidence="6" id="KW-0997">Cell inner membrane</keyword>
<keyword evidence="8 13" id="KW-0067">ATP-binding</keyword>
<feature type="domain" description="Helicase ATP-binding" evidence="17">
    <location>
        <begin position="179"/>
        <end position="338"/>
    </location>
</feature>
<feature type="binding site" evidence="13">
    <location>
        <position position="692"/>
    </location>
    <ligand>
        <name>ATP</name>
        <dbReference type="ChEBI" id="CHEBI:30616"/>
    </ligand>
</feature>
<dbReference type="PROSITE" id="PS51192">
    <property type="entry name" value="HELICASE_ATP_BIND_1"/>
    <property type="match status" value="1"/>
</dbReference>
<evidence type="ECO:0000256" key="8">
    <source>
        <dbReference type="ARBA" id="ARBA00022840"/>
    </source>
</evidence>
<comment type="function">
    <text evidence="13">Part of the Sec protein translocase complex. Interacts with the SecYEG preprotein conducting channel. Has a central role in coupling the hydrolysis of ATP to the transfer of proteins into and across the cell membrane, serving as an ATP-driven molecular motor driving the stepwise translocation of polypeptide chains across the membrane.</text>
</comment>
<dbReference type="Gene3D" id="3.90.1440.10">
    <property type="entry name" value="SecA, preprotein cross-linking domain"/>
    <property type="match status" value="1"/>
</dbReference>
<dbReference type="SUPFAM" id="SSF52540">
    <property type="entry name" value="P-loop containing nucleoside triphosphate hydrolases"/>
    <property type="match status" value="2"/>
</dbReference>
<dbReference type="HAMAP" id="MF_01382">
    <property type="entry name" value="SecA"/>
    <property type="match status" value="1"/>
</dbReference>
<dbReference type="InterPro" id="IPR011116">
    <property type="entry name" value="SecA_Wing/Scaffold"/>
</dbReference>
<evidence type="ECO:0000256" key="7">
    <source>
        <dbReference type="ARBA" id="ARBA00022741"/>
    </source>
</evidence>
<comment type="subunit">
    <text evidence="13">Monomer and homodimer. Part of the essential Sec protein translocation apparatus which comprises SecA, SecYEG and auxiliary proteins SecDF. Other proteins may also be involved.</text>
</comment>
<dbReference type="NCBIfam" id="NF009536">
    <property type="entry name" value="PRK12901.1"/>
    <property type="match status" value="1"/>
</dbReference>
<evidence type="ECO:0000313" key="20">
    <source>
        <dbReference type="EMBL" id="GAA4775732.1"/>
    </source>
</evidence>
<dbReference type="NCBIfam" id="TIGR00963">
    <property type="entry name" value="secA"/>
    <property type="match status" value="1"/>
</dbReference>
<keyword evidence="3 13" id="KW-0813">Transport</keyword>
<evidence type="ECO:0000256" key="11">
    <source>
        <dbReference type="ARBA" id="ARBA00023010"/>
    </source>
</evidence>
<dbReference type="Gene3D" id="1.10.3060.10">
    <property type="entry name" value="Helical scaffold and wing domains of SecA"/>
    <property type="match status" value="1"/>
</dbReference>
<dbReference type="CDD" id="cd17928">
    <property type="entry name" value="DEXDc_SecA"/>
    <property type="match status" value="1"/>
</dbReference>
<evidence type="ECO:0000259" key="18">
    <source>
        <dbReference type="PROSITE" id="PS51194"/>
    </source>
</evidence>
<feature type="region of interest" description="Disordered" evidence="16">
    <location>
        <begin position="1056"/>
        <end position="1082"/>
    </location>
</feature>
<feature type="compositionally biased region" description="Basic and acidic residues" evidence="16">
    <location>
        <begin position="1070"/>
        <end position="1082"/>
    </location>
</feature>
<keyword evidence="21" id="KW-1185">Reference proteome</keyword>
<evidence type="ECO:0000256" key="13">
    <source>
        <dbReference type="HAMAP-Rule" id="MF_01382"/>
    </source>
</evidence>
<keyword evidence="7 13" id="KW-0547">Nucleotide-binding</keyword>
<dbReference type="SMART" id="SM00958">
    <property type="entry name" value="SecA_PP_bind"/>
    <property type="match status" value="1"/>
</dbReference>
<evidence type="ECO:0000256" key="15">
    <source>
        <dbReference type="SAM" id="Coils"/>
    </source>
</evidence>
<feature type="coiled-coil region" evidence="15">
    <location>
        <begin position="42"/>
        <end position="103"/>
    </location>
</feature>
<evidence type="ECO:0000256" key="12">
    <source>
        <dbReference type="ARBA" id="ARBA00023136"/>
    </source>
</evidence>
<dbReference type="EMBL" id="BAABIP010000022">
    <property type="protein sequence ID" value="GAA4775732.1"/>
    <property type="molecule type" value="Genomic_DNA"/>
</dbReference>
<dbReference type="PANTHER" id="PTHR30612">
    <property type="entry name" value="SECA INNER MEMBRANE COMPONENT OF SEC PROTEIN SECRETION SYSTEM"/>
    <property type="match status" value="1"/>
</dbReference>
<accession>A0ABP9A854</accession>
<keyword evidence="10 13" id="KW-1278">Translocase</keyword>
<feature type="domain" description="SecA family profile" evidence="19">
    <location>
        <begin position="5"/>
        <end position="770"/>
    </location>
</feature>
<evidence type="ECO:0000256" key="9">
    <source>
        <dbReference type="ARBA" id="ARBA00022927"/>
    </source>
</evidence>
<dbReference type="Gene3D" id="3.40.50.300">
    <property type="entry name" value="P-loop containing nucleotide triphosphate hydrolases"/>
    <property type="match status" value="3"/>
</dbReference>
<reference evidence="21" key="1">
    <citation type="journal article" date="2019" name="Int. J. Syst. Evol. Microbiol.">
        <title>The Global Catalogue of Microorganisms (GCM) 10K type strain sequencing project: providing services to taxonomists for standard genome sequencing and annotation.</title>
        <authorList>
            <consortium name="The Broad Institute Genomics Platform"/>
            <consortium name="The Broad Institute Genome Sequencing Center for Infectious Disease"/>
            <person name="Wu L."/>
            <person name="Ma J."/>
        </authorList>
    </citation>
    <scope>NUCLEOTIDE SEQUENCE [LARGE SCALE GENOMIC DNA]</scope>
    <source>
        <strain evidence="21">JCM 18198</strain>
    </source>
</reference>
<dbReference type="SUPFAM" id="SSF81767">
    <property type="entry name" value="Pre-protein crosslinking domain of SecA"/>
    <property type="match status" value="1"/>
</dbReference>
<gene>
    <name evidence="13 20" type="primary">secA</name>
    <name evidence="20" type="ORF">GCM10023230_28400</name>
</gene>
<keyword evidence="4 13" id="KW-1003">Cell membrane</keyword>
<dbReference type="PROSITE" id="PS51196">
    <property type="entry name" value="SECA_MOTOR_DEAD"/>
    <property type="match status" value="1"/>
</dbReference>
<evidence type="ECO:0000256" key="2">
    <source>
        <dbReference type="ARBA" id="ARBA00007650"/>
    </source>
</evidence>
<comment type="subcellular location">
    <subcellularLocation>
        <location evidence="13">Cell membrane</location>
        <topology evidence="13">Peripheral membrane protein</topology>
        <orientation evidence="13">Cytoplasmic side</orientation>
    </subcellularLocation>
    <subcellularLocation>
        <location evidence="13">Cytoplasm</location>
    </subcellularLocation>
    <subcellularLocation>
        <location evidence="1">Membrane</location>
        <topology evidence="1">Peripheral membrane protein</topology>
    </subcellularLocation>
    <text evidence="13">Distribution is 50-50.</text>
</comment>
<dbReference type="InterPro" id="IPR011130">
    <property type="entry name" value="SecA_preprotein_X-link_dom"/>
</dbReference>
<keyword evidence="5 13" id="KW-0963">Cytoplasm</keyword>
<dbReference type="InterPro" id="IPR000185">
    <property type="entry name" value="SecA"/>
</dbReference>
<dbReference type="InterPro" id="IPR036266">
    <property type="entry name" value="SecA_Wing/Scaffold_sf"/>
</dbReference>
<dbReference type="InterPro" id="IPR014018">
    <property type="entry name" value="SecA_motor_DEAD"/>
</dbReference>
<evidence type="ECO:0000256" key="5">
    <source>
        <dbReference type="ARBA" id="ARBA00022490"/>
    </source>
</evidence>
<evidence type="ECO:0000256" key="14">
    <source>
        <dbReference type="RuleBase" id="RU003874"/>
    </source>
</evidence>
<evidence type="ECO:0000259" key="19">
    <source>
        <dbReference type="PROSITE" id="PS51196"/>
    </source>
</evidence>
<feature type="coiled-coil region" evidence="15">
    <location>
        <begin position="421"/>
        <end position="479"/>
    </location>
</feature>
<protein>
    <recommendedName>
        <fullName evidence="13 14">Protein translocase subunit SecA</fullName>
        <ecNumber evidence="13">7.4.2.8</ecNumber>
    </recommendedName>
</protein>
<dbReference type="InterPro" id="IPR044722">
    <property type="entry name" value="SecA_SF2_C"/>
</dbReference>
<keyword evidence="11 13" id="KW-0811">Translocation</keyword>
<evidence type="ECO:0000256" key="10">
    <source>
        <dbReference type="ARBA" id="ARBA00022967"/>
    </source>
</evidence>
<dbReference type="Pfam" id="PF01043">
    <property type="entry name" value="SecA_PP_bind"/>
    <property type="match status" value="1"/>
</dbReference>
<dbReference type="InterPro" id="IPR014001">
    <property type="entry name" value="Helicase_ATP-bd"/>
</dbReference>
<evidence type="ECO:0000259" key="17">
    <source>
        <dbReference type="PROSITE" id="PS51192"/>
    </source>
</evidence>
<dbReference type="Pfam" id="PF21090">
    <property type="entry name" value="P-loop_SecA"/>
    <property type="match status" value="1"/>
</dbReference>
<dbReference type="EC" id="7.4.2.8" evidence="13"/>
<comment type="catalytic activity">
    <reaction evidence="13">
        <text>ATP + H2O + cellular proteinSide 1 = ADP + phosphate + cellular proteinSide 2.</text>
        <dbReference type="EC" id="7.4.2.8"/>
    </reaction>
</comment>
<dbReference type="InterPro" id="IPR036670">
    <property type="entry name" value="SecA_X-link_sf"/>
</dbReference>
<evidence type="ECO:0000256" key="4">
    <source>
        <dbReference type="ARBA" id="ARBA00022475"/>
    </source>
</evidence>
<dbReference type="CDD" id="cd18803">
    <property type="entry name" value="SF2_C_secA"/>
    <property type="match status" value="1"/>
</dbReference>
<keyword evidence="9 13" id="KW-0653">Protein transport</keyword>
<name>A0ABP9A854_9FLAO</name>